<proteinExistence type="predicted"/>
<gene>
    <name evidence="1" type="ORF">AWC17_25115</name>
</gene>
<accession>A0A1X1ZZ58</accession>
<evidence type="ECO:0000313" key="1">
    <source>
        <dbReference type="EMBL" id="ORW32691.1"/>
    </source>
</evidence>
<evidence type="ECO:0000313" key="2">
    <source>
        <dbReference type="Proteomes" id="UP000193781"/>
    </source>
</evidence>
<reference evidence="1 2" key="1">
    <citation type="submission" date="2016-01" db="EMBL/GenBank/DDBJ databases">
        <title>The new phylogeny of the genus Mycobacterium.</title>
        <authorList>
            <person name="Tarcisio F."/>
            <person name="Conor M."/>
            <person name="Antonella G."/>
            <person name="Elisabetta G."/>
            <person name="Giulia F.S."/>
            <person name="Sara T."/>
            <person name="Anna F."/>
            <person name="Clotilde B."/>
            <person name="Roberto B."/>
            <person name="Veronica D.S."/>
            <person name="Fabio R."/>
            <person name="Monica P."/>
            <person name="Olivier J."/>
            <person name="Enrico T."/>
            <person name="Nicola S."/>
        </authorList>
    </citation>
    <scope>NUCLEOTIDE SEQUENCE [LARGE SCALE GENOMIC DNA]</scope>
    <source>
        <strain evidence="1 2">DSM 44803</strain>
    </source>
</reference>
<organism evidence="1 2">
    <name type="scientific">Mycobacterium nebraskense</name>
    <dbReference type="NCBI Taxonomy" id="244292"/>
    <lineage>
        <taxon>Bacteria</taxon>
        <taxon>Bacillati</taxon>
        <taxon>Actinomycetota</taxon>
        <taxon>Actinomycetes</taxon>
        <taxon>Mycobacteriales</taxon>
        <taxon>Mycobacteriaceae</taxon>
        <taxon>Mycobacterium</taxon>
    </lineage>
</organism>
<dbReference type="Proteomes" id="UP000193781">
    <property type="component" value="Unassembled WGS sequence"/>
</dbReference>
<sequence>MLRWHGIDPPGAAERARAAHAAAIRAAIHGCALCEEDGLIETEHGLQRCTAHINFGQPQG</sequence>
<protein>
    <submittedName>
        <fullName evidence="1">Uncharacterized protein</fullName>
    </submittedName>
</protein>
<dbReference type="AlphaFoldDB" id="A0A1X1ZZ58"/>
<keyword evidence="2" id="KW-1185">Reference proteome</keyword>
<name>A0A1X1ZZ58_9MYCO</name>
<dbReference type="EMBL" id="LQPH01000032">
    <property type="protein sequence ID" value="ORW32691.1"/>
    <property type="molecule type" value="Genomic_DNA"/>
</dbReference>
<comment type="caution">
    <text evidence="1">The sequence shown here is derived from an EMBL/GenBank/DDBJ whole genome shotgun (WGS) entry which is preliminary data.</text>
</comment>